<dbReference type="FunFam" id="3.40.50.720:FF:000084">
    <property type="entry name" value="Short-chain dehydrogenase reductase"/>
    <property type="match status" value="1"/>
</dbReference>
<reference evidence="4" key="2">
    <citation type="submission" date="2020-08" db="EMBL/GenBank/DDBJ databases">
        <title>The Agave Microbiome: Exploring the role of microbial communities in plant adaptations to desert environments.</title>
        <authorList>
            <person name="Partida-Martinez L.P."/>
        </authorList>
    </citation>
    <scope>NUCLEOTIDE SEQUENCE [LARGE SCALE GENOMIC DNA]</scope>
    <source>
        <strain evidence="4">AT2.8</strain>
    </source>
</reference>
<dbReference type="PROSITE" id="PS00061">
    <property type="entry name" value="ADH_SHORT"/>
    <property type="match status" value="1"/>
</dbReference>
<evidence type="ECO:0000313" key="4">
    <source>
        <dbReference type="Proteomes" id="UP000548423"/>
    </source>
</evidence>
<dbReference type="PRINTS" id="PR00080">
    <property type="entry name" value="SDRFAMILY"/>
</dbReference>
<evidence type="ECO:0000313" key="3">
    <source>
        <dbReference type="EMBL" id="NYE04275.1"/>
    </source>
</evidence>
<protein>
    <submittedName>
        <fullName evidence="3">NAD(P)-dependent dehydrogenase (Short-subunit alcohol dehydrogenase family)</fullName>
    </submittedName>
</protein>
<organism evidence="3 4">
    <name type="scientific">Neobacillus niacini</name>
    <dbReference type="NCBI Taxonomy" id="86668"/>
    <lineage>
        <taxon>Bacteria</taxon>
        <taxon>Bacillati</taxon>
        <taxon>Bacillota</taxon>
        <taxon>Bacilli</taxon>
        <taxon>Bacillales</taxon>
        <taxon>Bacillaceae</taxon>
        <taxon>Neobacillus</taxon>
    </lineage>
</organism>
<proteinExistence type="inferred from homology"/>
<dbReference type="SUPFAM" id="SSF51735">
    <property type="entry name" value="NAD(P)-binding Rossmann-fold domains"/>
    <property type="match status" value="1"/>
</dbReference>
<dbReference type="NCBIfam" id="NF005559">
    <property type="entry name" value="PRK07231.1"/>
    <property type="match status" value="1"/>
</dbReference>
<sequence>MRLDGKVAVISAAASGMGRAGANLFAREGAKVVILDINQEQGDEVVEEIKLNGGDAQFFKTDLLDLEAIKQVIQRIEGQYGKIDILWNHVGTPGPGGVENVEEKDYDFAMGLNLKSGFFTTKYVLPAMRKAGGGSIIFTSSVSGLIASPYSVVYSAAKGAVVNIVRSLAVNLSKDKIRVNGICPGLTETPMLVQFMTRSENDDLEKNKQFILDKIPLGRFARPNDIANAALFLASNESEYISGVNLPVDGAYTA</sequence>
<dbReference type="GO" id="GO:0008206">
    <property type="term" value="P:bile acid metabolic process"/>
    <property type="evidence" value="ECO:0007669"/>
    <property type="project" value="UniProtKB-ARBA"/>
</dbReference>
<reference evidence="4" key="1">
    <citation type="submission" date="2020-07" db="EMBL/GenBank/DDBJ databases">
        <authorList>
            <person name="Partida-Martinez L."/>
            <person name="Huntemann M."/>
            <person name="Clum A."/>
            <person name="Wang J."/>
            <person name="Palaniappan K."/>
            <person name="Ritter S."/>
            <person name="Chen I.-M."/>
            <person name="Stamatis D."/>
            <person name="Reddy T."/>
            <person name="O'Malley R."/>
            <person name="Daum C."/>
            <person name="Shapiro N."/>
            <person name="Ivanova N."/>
            <person name="Kyrpides N."/>
            <person name="Woyke T."/>
        </authorList>
    </citation>
    <scope>NUCLEOTIDE SEQUENCE [LARGE SCALE GENOMIC DNA]</scope>
    <source>
        <strain evidence="4">AT2.8</strain>
    </source>
</reference>
<dbReference type="Pfam" id="PF13561">
    <property type="entry name" value="adh_short_C2"/>
    <property type="match status" value="1"/>
</dbReference>
<dbReference type="InterPro" id="IPR020904">
    <property type="entry name" value="Sc_DH/Rdtase_CS"/>
</dbReference>
<dbReference type="CDD" id="cd05233">
    <property type="entry name" value="SDR_c"/>
    <property type="match status" value="1"/>
</dbReference>
<dbReference type="GO" id="GO:0016491">
    <property type="term" value="F:oxidoreductase activity"/>
    <property type="evidence" value="ECO:0007669"/>
    <property type="project" value="UniProtKB-KW"/>
</dbReference>
<dbReference type="InterPro" id="IPR036291">
    <property type="entry name" value="NAD(P)-bd_dom_sf"/>
</dbReference>
<gene>
    <name evidence="3" type="ORF">F4694_001019</name>
</gene>
<dbReference type="InterPro" id="IPR051122">
    <property type="entry name" value="SDR_DHRS6-like"/>
</dbReference>
<comment type="caution">
    <text evidence="3">The sequence shown here is derived from an EMBL/GenBank/DDBJ whole genome shotgun (WGS) entry which is preliminary data.</text>
</comment>
<evidence type="ECO:0000256" key="2">
    <source>
        <dbReference type="ARBA" id="ARBA00023002"/>
    </source>
</evidence>
<dbReference type="Gene3D" id="3.40.50.720">
    <property type="entry name" value="NAD(P)-binding Rossmann-like Domain"/>
    <property type="match status" value="1"/>
</dbReference>
<dbReference type="Proteomes" id="UP000548423">
    <property type="component" value="Unassembled WGS sequence"/>
</dbReference>
<dbReference type="PANTHER" id="PTHR43477">
    <property type="entry name" value="DIHYDROANTICAPSIN 7-DEHYDROGENASE"/>
    <property type="match status" value="1"/>
</dbReference>
<dbReference type="AlphaFoldDB" id="A0A852T8X3"/>
<dbReference type="EMBL" id="JACCBX010000002">
    <property type="protein sequence ID" value="NYE04275.1"/>
    <property type="molecule type" value="Genomic_DNA"/>
</dbReference>
<name>A0A852T8X3_9BACI</name>
<dbReference type="InterPro" id="IPR002347">
    <property type="entry name" value="SDR_fam"/>
</dbReference>
<dbReference type="PANTHER" id="PTHR43477:SF1">
    <property type="entry name" value="DIHYDROANTICAPSIN 7-DEHYDROGENASE"/>
    <property type="match status" value="1"/>
</dbReference>
<comment type="similarity">
    <text evidence="1">Belongs to the short-chain dehydrogenases/reductases (SDR) family.</text>
</comment>
<dbReference type="PRINTS" id="PR00081">
    <property type="entry name" value="GDHRDH"/>
</dbReference>
<evidence type="ECO:0000256" key="1">
    <source>
        <dbReference type="ARBA" id="ARBA00006484"/>
    </source>
</evidence>
<accession>A0A852T8X3</accession>
<keyword evidence="2" id="KW-0560">Oxidoreductase</keyword>